<comment type="caution">
    <text evidence="4">The sequence shown here is derived from an EMBL/GenBank/DDBJ whole genome shotgun (WGS) entry which is preliminary data.</text>
</comment>
<dbReference type="RefSeq" id="WP_259509924.1">
    <property type="nucleotide sequence ID" value="NZ_JANLCM010000002.1"/>
</dbReference>
<feature type="region of interest" description="Disordered" evidence="2">
    <location>
        <begin position="1"/>
        <end position="20"/>
    </location>
</feature>
<protein>
    <submittedName>
        <fullName evidence="4">SRPBCC domain-containing protein</fullName>
    </submittedName>
</protein>
<proteinExistence type="inferred from homology"/>
<dbReference type="Gene3D" id="3.30.530.20">
    <property type="match status" value="1"/>
</dbReference>
<dbReference type="SUPFAM" id="SSF55961">
    <property type="entry name" value="Bet v1-like"/>
    <property type="match status" value="1"/>
</dbReference>
<evidence type="ECO:0000256" key="2">
    <source>
        <dbReference type="SAM" id="MobiDB-lite"/>
    </source>
</evidence>
<gene>
    <name evidence="4" type="ORF">N1027_18365</name>
</gene>
<dbReference type="InterPro" id="IPR013538">
    <property type="entry name" value="ASHA1/2-like_C"/>
</dbReference>
<sequence>MSAADAAPTPRATGHLAEGGPTSLAYERRFAATIAEIWAEVTESARLGRWLGTWTGDPASGRITFQMIAEGDVPAEEYRIRECSPPNRLVVDTALEPGPMTWHLTVELAEVVGGTDASTGSGSGTGPGPGPGPETILTFSHELENIADAVHYGSGWDYYLDRLVVAQAGGDASVVDWATYSPALDEHYARLGPRS</sequence>
<evidence type="ECO:0000259" key="3">
    <source>
        <dbReference type="Pfam" id="PF08327"/>
    </source>
</evidence>
<dbReference type="EMBL" id="JANLCM010000002">
    <property type="protein sequence ID" value="MCS5720099.1"/>
    <property type="molecule type" value="Genomic_DNA"/>
</dbReference>
<comment type="similarity">
    <text evidence="1">Belongs to the AHA1 family.</text>
</comment>
<dbReference type="Proteomes" id="UP001165584">
    <property type="component" value="Unassembled WGS sequence"/>
</dbReference>
<evidence type="ECO:0000256" key="1">
    <source>
        <dbReference type="ARBA" id="ARBA00006817"/>
    </source>
</evidence>
<evidence type="ECO:0000313" key="4">
    <source>
        <dbReference type="EMBL" id="MCS5720099.1"/>
    </source>
</evidence>
<name>A0ABT2GV61_9MICO</name>
<reference evidence="4" key="1">
    <citation type="submission" date="2022-08" db="EMBL/GenBank/DDBJ databases">
        <authorList>
            <person name="Deng Y."/>
            <person name="Han X.-F."/>
            <person name="Zhang Y.-Q."/>
        </authorList>
    </citation>
    <scope>NUCLEOTIDE SEQUENCE</scope>
    <source>
        <strain evidence="4">CPCC 205763</strain>
    </source>
</reference>
<feature type="domain" description="Activator of Hsp90 ATPase homologue 1/2-like C-terminal" evidence="3">
    <location>
        <begin position="32"/>
        <end position="117"/>
    </location>
</feature>
<organism evidence="4 5">
    <name type="scientific">Herbiconiux aconitum</name>
    <dbReference type="NCBI Taxonomy" id="2970913"/>
    <lineage>
        <taxon>Bacteria</taxon>
        <taxon>Bacillati</taxon>
        <taxon>Actinomycetota</taxon>
        <taxon>Actinomycetes</taxon>
        <taxon>Micrococcales</taxon>
        <taxon>Microbacteriaceae</taxon>
        <taxon>Herbiconiux</taxon>
    </lineage>
</organism>
<feature type="region of interest" description="Disordered" evidence="2">
    <location>
        <begin position="114"/>
        <end position="134"/>
    </location>
</feature>
<dbReference type="InterPro" id="IPR023393">
    <property type="entry name" value="START-like_dom_sf"/>
</dbReference>
<accession>A0ABT2GV61</accession>
<dbReference type="Pfam" id="PF08327">
    <property type="entry name" value="AHSA1"/>
    <property type="match status" value="1"/>
</dbReference>
<evidence type="ECO:0000313" key="5">
    <source>
        <dbReference type="Proteomes" id="UP001165584"/>
    </source>
</evidence>
<keyword evidence="5" id="KW-1185">Reference proteome</keyword>